<dbReference type="GO" id="GO:0015562">
    <property type="term" value="F:efflux transmembrane transporter activity"/>
    <property type="evidence" value="ECO:0007669"/>
    <property type="project" value="TreeGrafter"/>
</dbReference>
<reference evidence="4 5" key="1">
    <citation type="submission" date="2018-03" db="EMBL/GenBank/DDBJ databases">
        <title>Cross-interface Injection: A General Nanoliter Liquid Handling Method Applied to Single Cells Genome Amplification Automated Nanoliter Liquid Handling Applied to Single Cell Multiple Displacement Amplification.</title>
        <authorList>
            <person name="Yun J."/>
            <person name="Xu P."/>
            <person name="Xu J."/>
            <person name="Dai X."/>
            <person name="Wang Y."/>
            <person name="Zheng X."/>
            <person name="Cao C."/>
            <person name="Yi Q."/>
            <person name="Zhu Y."/>
            <person name="Wang L."/>
            <person name="Dong Z."/>
            <person name="Huang Y."/>
            <person name="Huang L."/>
            <person name="Du W."/>
        </authorList>
    </citation>
    <scope>NUCLEOTIDE SEQUENCE [LARGE SCALE GENOMIC DNA]</scope>
    <source>
        <strain evidence="4 5">A12-4</strain>
    </source>
</reference>
<sequence>MRAQLAVIVLLGLGLSACSPASEQQNQDNAKPVRVVKPLANAPRPMLLSGIVKSRTELPLAFEVNGRVGERLVNAGAMVTKGQPLMQLVESDLEQQLRAEQAALTAATAAASNAEAELQRVQELVDAKLVSEQQRDQAQLALTQAQQQRAAQQARLQLAQKAFADAQLLAPADGILIEFTAERGQVVSRAQAVATFAVADQTEIEVLLPPQQSQPIDNLQTAELLLADGSVVPLQLRETAGALDASGRTLRARYALEAAANLPLNSVVKVRFAESTAANGKVPISAIDGRCSDETQTCTTAQVWEVRDGKAYPLPITVVAVDGEYAYINGDFAEQTMIIAAGTHVLTPDMAVRVLPQ</sequence>
<dbReference type="NCBIfam" id="TIGR01730">
    <property type="entry name" value="RND_mfp"/>
    <property type="match status" value="1"/>
</dbReference>
<dbReference type="Gene3D" id="2.40.420.20">
    <property type="match status" value="1"/>
</dbReference>
<dbReference type="Gene3D" id="1.10.287.470">
    <property type="entry name" value="Helix hairpin bin"/>
    <property type="match status" value="1"/>
</dbReference>
<dbReference type="Gene3D" id="2.40.30.170">
    <property type="match status" value="1"/>
</dbReference>
<dbReference type="GO" id="GO:1990281">
    <property type="term" value="C:efflux pump complex"/>
    <property type="evidence" value="ECO:0007669"/>
    <property type="project" value="TreeGrafter"/>
</dbReference>
<dbReference type="EMBL" id="PYVF01000042">
    <property type="protein sequence ID" value="PTB88676.1"/>
    <property type="molecule type" value="Genomic_DNA"/>
</dbReference>
<evidence type="ECO:0000313" key="5">
    <source>
        <dbReference type="Proteomes" id="UP000242087"/>
    </source>
</evidence>
<comment type="similarity">
    <text evidence="1">Belongs to the membrane fusion protein (MFP) (TC 8.A.1) family.</text>
</comment>
<evidence type="ECO:0000256" key="3">
    <source>
        <dbReference type="SAM" id="SignalP"/>
    </source>
</evidence>
<name>A0A2T4D4B9_9GAMM</name>
<evidence type="ECO:0000256" key="2">
    <source>
        <dbReference type="SAM" id="Coils"/>
    </source>
</evidence>
<protein>
    <submittedName>
        <fullName evidence="4">Efflux RND transporter periplasmic adaptor subunit</fullName>
    </submittedName>
</protein>
<evidence type="ECO:0000313" key="4">
    <source>
        <dbReference type="EMBL" id="PTB88676.1"/>
    </source>
</evidence>
<proteinExistence type="inferred from homology"/>
<gene>
    <name evidence="4" type="ORF">C9927_03485</name>
</gene>
<accession>A0A2T4D4B9</accession>
<comment type="caution">
    <text evidence="4">The sequence shown here is derived from an EMBL/GenBank/DDBJ whole genome shotgun (WGS) entry which is preliminary data.</text>
</comment>
<keyword evidence="3" id="KW-0732">Signal</keyword>
<dbReference type="PANTHER" id="PTHR30469:SF18">
    <property type="entry name" value="RESISTANCE-NODULATION-CELL DIVISION (RND) EFFLUX MEMBRANE FUSION PROTEIN-RELATED"/>
    <property type="match status" value="1"/>
</dbReference>
<dbReference type="AlphaFoldDB" id="A0A2T4D4B9"/>
<dbReference type="InterPro" id="IPR006143">
    <property type="entry name" value="RND_pump_MFP"/>
</dbReference>
<feature type="chain" id="PRO_5015697762" evidence="3">
    <location>
        <begin position="22"/>
        <end position="357"/>
    </location>
</feature>
<keyword evidence="2" id="KW-0175">Coiled coil</keyword>
<dbReference type="Gene3D" id="2.40.50.100">
    <property type="match status" value="1"/>
</dbReference>
<feature type="signal peptide" evidence="3">
    <location>
        <begin position="1"/>
        <end position="21"/>
    </location>
</feature>
<feature type="coiled-coil region" evidence="2">
    <location>
        <begin position="97"/>
        <end position="162"/>
    </location>
</feature>
<organism evidence="4 5">
    <name type="scientific">Pseudidiomarina aestuarii</name>
    <dbReference type="NCBI Taxonomy" id="624146"/>
    <lineage>
        <taxon>Bacteria</taxon>
        <taxon>Pseudomonadati</taxon>
        <taxon>Pseudomonadota</taxon>
        <taxon>Gammaproteobacteria</taxon>
        <taxon>Alteromonadales</taxon>
        <taxon>Idiomarinaceae</taxon>
        <taxon>Pseudidiomarina</taxon>
    </lineage>
</organism>
<dbReference type="Proteomes" id="UP000242087">
    <property type="component" value="Unassembled WGS sequence"/>
</dbReference>
<dbReference type="SUPFAM" id="SSF111369">
    <property type="entry name" value="HlyD-like secretion proteins"/>
    <property type="match status" value="1"/>
</dbReference>
<dbReference type="PANTHER" id="PTHR30469">
    <property type="entry name" value="MULTIDRUG RESISTANCE PROTEIN MDTA"/>
    <property type="match status" value="1"/>
</dbReference>
<dbReference type="PROSITE" id="PS51257">
    <property type="entry name" value="PROKAR_LIPOPROTEIN"/>
    <property type="match status" value="1"/>
</dbReference>
<evidence type="ECO:0000256" key="1">
    <source>
        <dbReference type="ARBA" id="ARBA00009477"/>
    </source>
</evidence>